<organism evidence="2 3">
    <name type="scientific">Brumimicrobium oceani</name>
    <dbReference type="NCBI Taxonomy" id="2100725"/>
    <lineage>
        <taxon>Bacteria</taxon>
        <taxon>Pseudomonadati</taxon>
        <taxon>Bacteroidota</taxon>
        <taxon>Flavobacteriia</taxon>
        <taxon>Flavobacteriales</taxon>
        <taxon>Crocinitomicaceae</taxon>
        <taxon>Brumimicrobium</taxon>
    </lineage>
</organism>
<proteinExistence type="predicted"/>
<evidence type="ECO:0000256" key="1">
    <source>
        <dbReference type="SAM" id="Phobius"/>
    </source>
</evidence>
<accession>A0A2U2XB08</accession>
<name>A0A2U2XB08_9FLAO</name>
<dbReference type="EMBL" id="QFRJ01000009">
    <property type="protein sequence ID" value="PWH84984.1"/>
    <property type="molecule type" value="Genomic_DNA"/>
</dbReference>
<evidence type="ECO:0000313" key="2">
    <source>
        <dbReference type="EMBL" id="PWH84984.1"/>
    </source>
</evidence>
<feature type="transmembrane region" description="Helical" evidence="1">
    <location>
        <begin position="22"/>
        <end position="48"/>
    </location>
</feature>
<sequence length="84" mass="9679">MRIIQRLCSFCELLKLAGVVRLSVWIIVIFGGNGIGEIYVIRIANCYLQAEKSQRSVKHIWFLPTLKPKTEKPKELAFFQPTTK</sequence>
<keyword evidence="1" id="KW-1133">Transmembrane helix</keyword>
<keyword evidence="1" id="KW-0812">Transmembrane</keyword>
<reference evidence="2 3" key="1">
    <citation type="submission" date="2018-05" db="EMBL/GenBank/DDBJ databases">
        <title>Brumimicrobium oceani sp. nov., isolated from coastal sediment.</title>
        <authorList>
            <person name="Kou Y."/>
        </authorList>
    </citation>
    <scope>NUCLEOTIDE SEQUENCE [LARGE SCALE GENOMIC DNA]</scope>
    <source>
        <strain evidence="2 3">C305</strain>
    </source>
</reference>
<dbReference type="Proteomes" id="UP000245370">
    <property type="component" value="Unassembled WGS sequence"/>
</dbReference>
<comment type="caution">
    <text evidence="2">The sequence shown here is derived from an EMBL/GenBank/DDBJ whole genome shotgun (WGS) entry which is preliminary data.</text>
</comment>
<dbReference type="AlphaFoldDB" id="A0A2U2XB08"/>
<keyword evidence="1" id="KW-0472">Membrane</keyword>
<reference evidence="2 3" key="2">
    <citation type="submission" date="2018-05" db="EMBL/GenBank/DDBJ databases">
        <authorList>
            <person name="Lanie J.A."/>
            <person name="Ng W.-L."/>
            <person name="Kazmierczak K.M."/>
            <person name="Andrzejewski T.M."/>
            <person name="Davidsen T.M."/>
            <person name="Wayne K.J."/>
            <person name="Tettelin H."/>
            <person name="Glass J.I."/>
            <person name="Rusch D."/>
            <person name="Podicherti R."/>
            <person name="Tsui H.-C.T."/>
            <person name="Winkler M.E."/>
        </authorList>
    </citation>
    <scope>NUCLEOTIDE SEQUENCE [LARGE SCALE GENOMIC DNA]</scope>
    <source>
        <strain evidence="2 3">C305</strain>
    </source>
</reference>
<keyword evidence="3" id="KW-1185">Reference proteome</keyword>
<protein>
    <submittedName>
        <fullName evidence="2">Uncharacterized protein</fullName>
    </submittedName>
</protein>
<evidence type="ECO:0000313" key="3">
    <source>
        <dbReference type="Proteomes" id="UP000245370"/>
    </source>
</evidence>
<gene>
    <name evidence="2" type="ORF">DIT68_11465</name>
</gene>